<dbReference type="GO" id="GO:0016538">
    <property type="term" value="F:cyclin-dependent protein serine/threonine kinase regulator activity"/>
    <property type="evidence" value="ECO:0007669"/>
    <property type="project" value="UniProtKB-ARBA"/>
</dbReference>
<keyword evidence="4" id="KW-0131">Cell cycle</keyword>
<evidence type="ECO:0000259" key="6">
    <source>
        <dbReference type="SMART" id="SM00385"/>
    </source>
</evidence>
<dbReference type="STRING" id="660025.F9F6F4"/>
<proteinExistence type="inferred from homology"/>
<evidence type="ECO:0000256" key="4">
    <source>
        <dbReference type="ARBA" id="ARBA00023306"/>
    </source>
</evidence>
<dbReference type="Gene3D" id="1.10.472.10">
    <property type="entry name" value="Cyclin-like"/>
    <property type="match status" value="2"/>
</dbReference>
<protein>
    <recommendedName>
        <fullName evidence="6">Cyclin-like domain-containing protein</fullName>
    </recommendedName>
</protein>
<dbReference type="InterPro" id="IPR013763">
    <property type="entry name" value="Cyclin-like_dom"/>
</dbReference>
<dbReference type="Pfam" id="PF00134">
    <property type="entry name" value="Cyclin_N"/>
    <property type="match status" value="1"/>
</dbReference>
<reference evidence="7" key="1">
    <citation type="journal article" date="2012" name="Mol. Plant Microbe Interact.">
        <title>A highly conserved effector in Fusarium oxysporum is required for full virulence on Arabidopsis.</title>
        <authorList>
            <person name="Thatcher L.F."/>
            <person name="Gardiner D.M."/>
            <person name="Kazan K."/>
            <person name="Manners J."/>
        </authorList>
    </citation>
    <scope>NUCLEOTIDE SEQUENCE [LARGE SCALE GENOMIC DNA]</scope>
    <source>
        <strain evidence="7">Fo5176</strain>
    </source>
</reference>
<dbReference type="InterPro" id="IPR036915">
    <property type="entry name" value="Cyclin-like_sf"/>
</dbReference>
<dbReference type="GO" id="GO:0051726">
    <property type="term" value="P:regulation of cell cycle"/>
    <property type="evidence" value="ECO:0007669"/>
    <property type="project" value="UniProtKB-ARBA"/>
</dbReference>
<keyword evidence="2" id="KW-0132">Cell division</keyword>
<evidence type="ECO:0000256" key="5">
    <source>
        <dbReference type="RuleBase" id="RU000383"/>
    </source>
</evidence>
<dbReference type="SMART" id="SM00385">
    <property type="entry name" value="CYCLIN"/>
    <property type="match status" value="1"/>
</dbReference>
<gene>
    <name evidence="7" type="ORF">FOXB_01979</name>
</gene>
<dbReference type="GO" id="GO:0051301">
    <property type="term" value="P:cell division"/>
    <property type="evidence" value="ECO:0007669"/>
    <property type="project" value="UniProtKB-KW"/>
</dbReference>
<dbReference type="OrthoDB" id="5590282at2759"/>
<dbReference type="SUPFAM" id="SSF47954">
    <property type="entry name" value="Cyclin-like"/>
    <property type="match status" value="1"/>
</dbReference>
<dbReference type="InterPro" id="IPR006671">
    <property type="entry name" value="Cyclin_N"/>
</dbReference>
<sequence>MRSFLDSGEDFKRSYFGLSTTTTDFGHNGFNSQCPLLGAPEQLEDLRVRLEEMKEQEQPDASVIDRRQDHLWETRPKLIHLLIDAHASFNLLPRTLFLAVNILDRYCSKQTVYKNKYNLAGFSALLIASKLIDEPDKAPHIRDLLVFCQDNDDHLSFIAMERHILTRLEWTISHATIDVFVDLMTTMEGHDEEVRHMATYLSFLCLSYRASFETTPFDMARSCISVAVFILKQAVGNLIPSDPLESWILSTFCNLSGSTYEAAWCKNDRFAEVARKLEAFRDQPRHSLRRVQED</sequence>
<dbReference type="PANTHER" id="PTHR10177">
    <property type="entry name" value="CYCLINS"/>
    <property type="match status" value="1"/>
</dbReference>
<feature type="domain" description="Cyclin-like" evidence="6">
    <location>
        <begin position="80"/>
        <end position="166"/>
    </location>
</feature>
<name>F9F6F4_FUSOF</name>
<organism evidence="7">
    <name type="scientific">Fusarium oxysporum (strain Fo5176)</name>
    <name type="common">Fusarium vascular wilt</name>
    <dbReference type="NCBI Taxonomy" id="660025"/>
    <lineage>
        <taxon>Eukaryota</taxon>
        <taxon>Fungi</taxon>
        <taxon>Dikarya</taxon>
        <taxon>Ascomycota</taxon>
        <taxon>Pezizomycotina</taxon>
        <taxon>Sordariomycetes</taxon>
        <taxon>Hypocreomycetidae</taxon>
        <taxon>Hypocreales</taxon>
        <taxon>Nectriaceae</taxon>
        <taxon>Fusarium</taxon>
        <taxon>Fusarium oxysporum species complex</taxon>
    </lineage>
</organism>
<evidence type="ECO:0000256" key="1">
    <source>
        <dbReference type="ARBA" id="ARBA00008742"/>
    </source>
</evidence>
<comment type="caution">
    <text evidence="7">The sequence shown here is derived from an EMBL/GenBank/DDBJ whole genome shotgun (WGS) entry which is preliminary data.</text>
</comment>
<dbReference type="InterPro" id="IPR039361">
    <property type="entry name" value="Cyclin"/>
</dbReference>
<evidence type="ECO:0000313" key="7">
    <source>
        <dbReference type="EMBL" id="EGU87503.1"/>
    </source>
</evidence>
<dbReference type="AlphaFoldDB" id="F9F6F4"/>
<evidence type="ECO:0000256" key="2">
    <source>
        <dbReference type="ARBA" id="ARBA00022618"/>
    </source>
</evidence>
<dbReference type="GO" id="GO:0044843">
    <property type="term" value="P:cell cycle G1/S phase transition"/>
    <property type="evidence" value="ECO:0007669"/>
    <property type="project" value="UniProtKB-ARBA"/>
</dbReference>
<comment type="similarity">
    <text evidence="1 5">Belongs to the cyclin family.</text>
</comment>
<dbReference type="FunFam" id="1.10.472.10:FF:000010">
    <property type="entry name" value="G1/S-specific cyclin Cln1"/>
    <property type="match status" value="1"/>
</dbReference>
<accession>F9F6F4</accession>
<evidence type="ECO:0000256" key="3">
    <source>
        <dbReference type="ARBA" id="ARBA00023127"/>
    </source>
</evidence>
<dbReference type="EMBL" id="AFQF01000674">
    <property type="protein sequence ID" value="EGU87503.1"/>
    <property type="molecule type" value="Genomic_DNA"/>
</dbReference>
<keyword evidence="3 5" id="KW-0195">Cyclin</keyword>